<name>A0A061HQF3_BLUGR</name>
<dbReference type="HOGENOM" id="CLU_852584_0_0_1"/>
<sequence>MAAAVLQPQRPSFEIMAPSPISPKASRHGRSRHGGSISKNNKTRGRGYSVIDERETLIAKAILRLLKRTVEEDEEQEKEKEEEEEVVVPDLDGWFGVDAILAHSSLAAFRATLPELKAIASASKARFALKLKPHTITSEAQPIAPKEENEIPEELRAPINELVVPEKEYPASAYLIRSIQSNNVAQITPLSLKSNEIPDLIFYETTYANYPLILASGGIKRAGGQSYLSFKTITLSNGSDLPPVTADISIYIDLRSAMESNSEIEWSQSESGSVLTKGDDEGMVSKAMWKNVVARRADIGIIFENGEVKKDLLAGPRGKGSKPKKSGKTRSKNIEEMESCSVDKETPSISNK</sequence>
<dbReference type="SUPFAM" id="SSF56399">
    <property type="entry name" value="ADP-ribosylation"/>
    <property type="match status" value="1"/>
</dbReference>
<dbReference type="Proteomes" id="UP000053110">
    <property type="component" value="Unassembled WGS sequence"/>
</dbReference>
<dbReference type="EMBL" id="KE374997">
    <property type="protein sequence ID" value="EPQ66339.1"/>
    <property type="molecule type" value="Genomic_DNA"/>
</dbReference>
<reference evidence="3" key="3">
    <citation type="submission" date="2018-07" db="EMBL/GenBank/DDBJ databases">
        <authorList>
            <person name="Quirk P.G."/>
            <person name="Krulwich T.A."/>
        </authorList>
    </citation>
    <scope>NUCLEOTIDE SEQUENCE</scope>
    <source>
        <strain evidence="3">96224</strain>
    </source>
</reference>
<dbReference type="InterPro" id="IPR002745">
    <property type="entry name" value="Ptrans_KptA/Tpt1"/>
</dbReference>
<dbReference type="Pfam" id="PF01885">
    <property type="entry name" value="PTS_2-RNA"/>
    <property type="match status" value="1"/>
</dbReference>
<dbReference type="EMBL" id="UIGY01000024">
    <property type="protein sequence ID" value="SUZ08525.1"/>
    <property type="molecule type" value="Genomic_DNA"/>
</dbReference>
<proteinExistence type="predicted"/>
<accession>A0A061HQF3</accession>
<protein>
    <submittedName>
        <fullName evidence="3">Bgt-4054</fullName>
    </submittedName>
</protein>
<dbReference type="AlphaFoldDB" id="A0A061HQF3"/>
<evidence type="ECO:0000313" key="3">
    <source>
        <dbReference type="EMBL" id="SUZ08525.1"/>
    </source>
</evidence>
<organism evidence="3">
    <name type="scientific">Blumeria graminis f. sp. tritici 96224</name>
    <dbReference type="NCBI Taxonomy" id="1268274"/>
    <lineage>
        <taxon>Eukaryota</taxon>
        <taxon>Fungi</taxon>
        <taxon>Dikarya</taxon>
        <taxon>Ascomycota</taxon>
        <taxon>Pezizomycotina</taxon>
        <taxon>Leotiomycetes</taxon>
        <taxon>Erysiphales</taxon>
        <taxon>Erysiphaceae</taxon>
        <taxon>Blumeria</taxon>
    </lineage>
</organism>
<reference evidence="4" key="1">
    <citation type="journal article" date="2013" name="Nat. Genet.">
        <title>The wheat powdery mildew genome shows the unique evolution of an obligate biotroph.</title>
        <authorList>
            <person name="Wicker T."/>
            <person name="Oberhaensli S."/>
            <person name="Parlange F."/>
            <person name="Buchmann J.P."/>
            <person name="Shatalina M."/>
            <person name="Roffler S."/>
            <person name="Ben-David R."/>
            <person name="Dolezel J."/>
            <person name="Simkova H."/>
            <person name="Schulze-Lefert P."/>
            <person name="Spanu P.D."/>
            <person name="Bruggmann R."/>
            <person name="Amselem J."/>
            <person name="Quesneville H."/>
            <person name="Ver Loren van Themaat E."/>
            <person name="Paape T."/>
            <person name="Shimizu K.K."/>
            <person name="Keller B."/>
        </authorList>
    </citation>
    <scope>NUCLEOTIDE SEQUENCE [LARGE SCALE GENOMIC DNA]</scope>
    <source>
        <strain evidence="4">96224</strain>
    </source>
</reference>
<evidence type="ECO:0000313" key="4">
    <source>
        <dbReference type="Proteomes" id="UP000053110"/>
    </source>
</evidence>
<feature type="region of interest" description="Disordered" evidence="1">
    <location>
        <begin position="1"/>
        <end position="48"/>
    </location>
</feature>
<dbReference type="OrthoDB" id="419694at2759"/>
<reference evidence="2" key="2">
    <citation type="submission" date="2013-01" db="EMBL/GenBank/DDBJ databases">
        <title>The wheat powdery mildew genome reveals unique evolution of an obligate biotroph.</title>
        <authorList>
            <person name="Oberhaensli S."/>
            <person name="Wicker T."/>
            <person name="Keller B."/>
        </authorList>
    </citation>
    <scope>NUCLEOTIDE SEQUENCE</scope>
    <source>
        <strain evidence="2">96224</strain>
    </source>
</reference>
<evidence type="ECO:0000313" key="2">
    <source>
        <dbReference type="EMBL" id="EPQ66339.1"/>
    </source>
</evidence>
<evidence type="ECO:0000256" key="1">
    <source>
        <dbReference type="SAM" id="MobiDB-lite"/>
    </source>
</evidence>
<gene>
    <name evidence="2" type="ORF">BGT96224_4054</name>
    <name evidence="3" type="ORF">BGT96224V2_LOCUS1684</name>
</gene>
<dbReference type="GO" id="GO:0016740">
    <property type="term" value="F:transferase activity"/>
    <property type="evidence" value="ECO:0007669"/>
    <property type="project" value="InterPro"/>
</dbReference>
<feature type="region of interest" description="Disordered" evidence="1">
    <location>
        <begin position="312"/>
        <end position="352"/>
    </location>
</feature>
<feature type="compositionally biased region" description="Basic residues" evidence="1">
    <location>
        <begin position="319"/>
        <end position="331"/>
    </location>
</feature>